<accession>A0A5C6ADJ4</accession>
<feature type="coiled-coil region" evidence="1">
    <location>
        <begin position="311"/>
        <end position="349"/>
    </location>
</feature>
<dbReference type="GO" id="GO:0030674">
    <property type="term" value="F:protein-macromolecule adaptor activity"/>
    <property type="evidence" value="ECO:0007669"/>
    <property type="project" value="InterPro"/>
</dbReference>
<evidence type="ECO:0000313" key="5">
    <source>
        <dbReference type="Proteomes" id="UP000316213"/>
    </source>
</evidence>
<feature type="region of interest" description="Disordered" evidence="2">
    <location>
        <begin position="493"/>
        <end position="542"/>
    </location>
</feature>
<dbReference type="Gene3D" id="2.30.30.700">
    <property type="entry name" value="SLA1 homology domain 1"/>
    <property type="match status" value="1"/>
</dbReference>
<evidence type="ECO:0000259" key="3">
    <source>
        <dbReference type="Pfam" id="PF03983"/>
    </source>
</evidence>
<dbReference type="AlphaFoldDB" id="A0A5C6ADJ4"/>
<dbReference type="GO" id="GO:0043130">
    <property type="term" value="F:ubiquitin binding"/>
    <property type="evidence" value="ECO:0007669"/>
    <property type="project" value="InterPro"/>
</dbReference>
<dbReference type="RefSeq" id="WP_146578050.1">
    <property type="nucleotide sequence ID" value="NZ_SJPM01000004.1"/>
</dbReference>
<dbReference type="OrthoDB" id="291762at2"/>
<evidence type="ECO:0000313" key="4">
    <source>
        <dbReference type="EMBL" id="TWT97476.1"/>
    </source>
</evidence>
<reference evidence="4 5" key="1">
    <citation type="submission" date="2019-02" db="EMBL/GenBank/DDBJ databases">
        <title>Deep-cultivation of Planctomycetes and their phenomic and genomic characterization uncovers novel biology.</title>
        <authorList>
            <person name="Wiegand S."/>
            <person name="Jogler M."/>
            <person name="Boedeker C."/>
            <person name="Pinto D."/>
            <person name="Vollmers J."/>
            <person name="Rivas-Marin E."/>
            <person name="Kohn T."/>
            <person name="Peeters S.H."/>
            <person name="Heuer A."/>
            <person name="Rast P."/>
            <person name="Oberbeckmann S."/>
            <person name="Bunk B."/>
            <person name="Jeske O."/>
            <person name="Meyerdierks A."/>
            <person name="Storesund J.E."/>
            <person name="Kallscheuer N."/>
            <person name="Luecker S."/>
            <person name="Lage O.M."/>
            <person name="Pohl T."/>
            <person name="Merkel B.J."/>
            <person name="Hornburger P."/>
            <person name="Mueller R.-W."/>
            <person name="Bruemmer F."/>
            <person name="Labrenz M."/>
            <person name="Spormann A.M."/>
            <person name="Op Den Camp H."/>
            <person name="Overmann J."/>
            <person name="Amann R."/>
            <person name="Jetten M.S.M."/>
            <person name="Mascher T."/>
            <person name="Medema M.H."/>
            <person name="Devos D.P."/>
            <person name="Kaster A.-K."/>
            <person name="Ovreas L."/>
            <person name="Rohde M."/>
            <person name="Galperin M.Y."/>
            <person name="Jogler C."/>
        </authorList>
    </citation>
    <scope>NUCLEOTIDE SEQUENCE [LARGE SCALE GENOMIC DNA]</scope>
    <source>
        <strain evidence="4 5">Pla100</strain>
    </source>
</reference>
<dbReference type="InterPro" id="IPR007131">
    <property type="entry name" value="SHD1"/>
</dbReference>
<feature type="compositionally biased region" description="Basic and acidic residues" evidence="2">
    <location>
        <begin position="104"/>
        <end position="118"/>
    </location>
</feature>
<feature type="compositionally biased region" description="Pro residues" evidence="2">
    <location>
        <begin position="499"/>
        <end position="510"/>
    </location>
</feature>
<keyword evidence="1" id="KW-0175">Coiled coil</keyword>
<keyword evidence="5" id="KW-1185">Reference proteome</keyword>
<comment type="caution">
    <text evidence="4">The sequence shown here is derived from an EMBL/GenBank/DDBJ whole genome shotgun (WGS) entry which is preliminary data.</text>
</comment>
<dbReference type="Pfam" id="PF03983">
    <property type="entry name" value="SHD1"/>
    <property type="match status" value="1"/>
</dbReference>
<proteinExistence type="predicted"/>
<gene>
    <name evidence="4" type="ORF">Pla100_26300</name>
</gene>
<dbReference type="GO" id="GO:0008092">
    <property type="term" value="F:cytoskeletal protein binding"/>
    <property type="evidence" value="ECO:0007669"/>
    <property type="project" value="InterPro"/>
</dbReference>
<feature type="region of interest" description="Disordered" evidence="2">
    <location>
        <begin position="73"/>
        <end position="120"/>
    </location>
</feature>
<sequence>MHLVTGHRAFTTSRCVWLFAVLLIFPKLGSAQSLRYAPKPGAEFRYQFDIKLDLGTEETVLEGVTTYRAEEIVEESQNADTGEKQSDQTDSDPVRLQFTGGLRQTERSKNTNRFDIRPRFPPFGMRSGPVYRGTTPTSNTVTLSPTGETLALQGESQLPYLLGHLSLLPFEPLPEENQTQWSAEGTTAIVSSKTNNHWGPGHWSALGAFPGQLPGQLPGQNDRDLRVANTKRTYRIVSQDDRQAVIEKTEELSLSPAQENATLQLRGTGTWVFDKTERMPLSMDFRYDLTIELSGLTVKAPLTLKYKRLTAEEIAQQKAAAEKRAAESKRLAEQRKQEAERDVTEEEKQNWLVGLRSEKNIDRVRTLNELVGRRPPQRDPEIVAAIKSLLDDSDRSVSLSADRALKQWDPLYAEQAELESKYANMAPLNPTGRTVDKDTPLYVGQVIQVQFSRSWWRAAEITELLQSGRVEVEMRLSKDRKIFDREEIQLPPEAYIQPKAPPANGPPANDPPAKEPATMNASDEPAKSAVTPSATAKPLSPMRTWKDASGRFSIEAELLLIANGNLVLSRADGKLITVAIEKMSQADQTFVKELSQPADEPVNPFEFN</sequence>
<protein>
    <recommendedName>
        <fullName evidence="3">SLA1 homology domain-containing protein</fullName>
    </recommendedName>
</protein>
<evidence type="ECO:0000256" key="1">
    <source>
        <dbReference type="SAM" id="Coils"/>
    </source>
</evidence>
<dbReference type="Proteomes" id="UP000316213">
    <property type="component" value="Unassembled WGS sequence"/>
</dbReference>
<name>A0A5C6ADJ4_9BACT</name>
<evidence type="ECO:0000256" key="2">
    <source>
        <dbReference type="SAM" id="MobiDB-lite"/>
    </source>
</evidence>
<feature type="domain" description="SLA1 homology" evidence="3">
    <location>
        <begin position="540"/>
        <end position="595"/>
    </location>
</feature>
<dbReference type="GO" id="GO:0042802">
    <property type="term" value="F:identical protein binding"/>
    <property type="evidence" value="ECO:0007669"/>
    <property type="project" value="InterPro"/>
</dbReference>
<dbReference type="EMBL" id="SJPM01000004">
    <property type="protein sequence ID" value="TWT97476.1"/>
    <property type="molecule type" value="Genomic_DNA"/>
</dbReference>
<organism evidence="4 5">
    <name type="scientific">Neorhodopirellula pilleata</name>
    <dbReference type="NCBI Taxonomy" id="2714738"/>
    <lineage>
        <taxon>Bacteria</taxon>
        <taxon>Pseudomonadati</taxon>
        <taxon>Planctomycetota</taxon>
        <taxon>Planctomycetia</taxon>
        <taxon>Pirellulales</taxon>
        <taxon>Pirellulaceae</taxon>
        <taxon>Neorhodopirellula</taxon>
    </lineage>
</organism>